<evidence type="ECO:0000313" key="1">
    <source>
        <dbReference type="EMBL" id="GAA3638885.1"/>
    </source>
</evidence>
<organism evidence="1 2">
    <name type="scientific">Microbacterium awajiense</name>
    <dbReference type="NCBI Taxonomy" id="415214"/>
    <lineage>
        <taxon>Bacteria</taxon>
        <taxon>Bacillati</taxon>
        <taxon>Actinomycetota</taxon>
        <taxon>Actinomycetes</taxon>
        <taxon>Micrococcales</taxon>
        <taxon>Microbacteriaceae</taxon>
        <taxon>Microbacterium</taxon>
    </lineage>
</organism>
<keyword evidence="2" id="KW-1185">Reference proteome</keyword>
<reference evidence="2" key="1">
    <citation type="journal article" date="2019" name="Int. J. Syst. Evol. Microbiol.">
        <title>The Global Catalogue of Microorganisms (GCM) 10K type strain sequencing project: providing services to taxonomists for standard genome sequencing and annotation.</title>
        <authorList>
            <consortium name="The Broad Institute Genomics Platform"/>
            <consortium name="The Broad Institute Genome Sequencing Center for Infectious Disease"/>
            <person name="Wu L."/>
            <person name="Ma J."/>
        </authorList>
    </citation>
    <scope>NUCLEOTIDE SEQUENCE [LARGE SCALE GENOMIC DNA]</scope>
    <source>
        <strain evidence="2">JCM 16544</strain>
    </source>
</reference>
<dbReference type="Proteomes" id="UP001501697">
    <property type="component" value="Unassembled WGS sequence"/>
</dbReference>
<dbReference type="EMBL" id="BAAAYU010000005">
    <property type="protein sequence ID" value="GAA3638885.1"/>
    <property type="molecule type" value="Genomic_DNA"/>
</dbReference>
<sequence length="117" mass="13056">MPTFPESMTRLEDVVIDSLRARLGAAVAGFVVAETRDEPTPWLTLEFRVFDYLPVVFVYDRGRGGFSVDYGARRIGMNVPQPTSGIASPEDVAQMVDAFADTARLWVPDKFLEARGW</sequence>
<comment type="caution">
    <text evidence="1">The sequence shown here is derived from an EMBL/GenBank/DDBJ whole genome shotgun (WGS) entry which is preliminary data.</text>
</comment>
<gene>
    <name evidence="1" type="ORF">GCM10022200_22830</name>
</gene>
<proteinExistence type="predicted"/>
<accession>A0ABP7ARZ4</accession>
<name>A0ABP7ARZ4_9MICO</name>
<evidence type="ECO:0000313" key="2">
    <source>
        <dbReference type="Proteomes" id="UP001501697"/>
    </source>
</evidence>
<protein>
    <submittedName>
        <fullName evidence="1">Uncharacterized protein</fullName>
    </submittedName>
</protein>
<dbReference type="RefSeq" id="WP_344738650.1">
    <property type="nucleotide sequence ID" value="NZ_BAAAYU010000005.1"/>
</dbReference>